<proteinExistence type="inferred from homology"/>
<feature type="domain" description="Tyrosine specific protein phosphatases" evidence="6">
    <location>
        <begin position="88"/>
        <end position="148"/>
    </location>
</feature>
<keyword evidence="8" id="KW-1185">Reference proteome</keyword>
<evidence type="ECO:0000313" key="8">
    <source>
        <dbReference type="Proteomes" id="UP000184330"/>
    </source>
</evidence>
<dbReference type="Pfam" id="PF00782">
    <property type="entry name" value="DSPc"/>
    <property type="match status" value="1"/>
</dbReference>
<evidence type="ECO:0000259" key="6">
    <source>
        <dbReference type="PROSITE" id="PS50056"/>
    </source>
</evidence>
<dbReference type="PROSITE" id="PS50056">
    <property type="entry name" value="TYR_PHOSPHATASE_2"/>
    <property type="match status" value="1"/>
</dbReference>
<dbReference type="EMBL" id="FJOG01000033">
    <property type="protein sequence ID" value="CZR65859.1"/>
    <property type="molecule type" value="Genomic_DNA"/>
</dbReference>
<sequence length="257" mass="30059">MSSAPPTSATPNPPVNNVYQGWISEVFPNLFIGDARCLLYLPTIRKYNIKAALSLREFDKHLCQLYFKELVPQHIWIECADSSTQDLLQYMDRCCHFIEQNLNQIQDGGVLVHCQKDISRSSTMVIAYLIRRQRRGVEGISKEMRLKRDITRPSRNFMRQLRIWKEAEYQIWESDIDREDEEILQAKPRFYINLTRTGTEPEEHQEKRIPKAAYQQYLDGSALKLKKKGLRGNEILRSSTPDLRQVVQQRFGLGSLQ</sequence>
<feature type="domain" description="Tyrosine-protein phosphatase" evidence="5">
    <location>
        <begin position="22"/>
        <end position="170"/>
    </location>
</feature>
<dbReference type="InterPro" id="IPR000340">
    <property type="entry name" value="Dual-sp_phosphatase_cat-dom"/>
</dbReference>
<dbReference type="CDD" id="cd14498">
    <property type="entry name" value="DSP"/>
    <property type="match status" value="1"/>
</dbReference>
<protein>
    <recommendedName>
        <fullName evidence="2">protein-tyrosine-phosphatase</fullName>
        <ecNumber evidence="2">3.1.3.48</ecNumber>
    </recommendedName>
</protein>
<dbReference type="InterPro" id="IPR029021">
    <property type="entry name" value="Prot-tyrosine_phosphatase-like"/>
</dbReference>
<comment type="similarity">
    <text evidence="1">Belongs to the protein-tyrosine phosphatase family. Non-receptor class dual specificity subfamily.</text>
</comment>
<dbReference type="AlphaFoldDB" id="A0A1L7XLE2"/>
<dbReference type="STRING" id="576137.A0A1L7XLE2"/>
<name>A0A1L7XLE2_9HELO</name>
<evidence type="ECO:0000256" key="4">
    <source>
        <dbReference type="ARBA" id="ARBA00022912"/>
    </source>
</evidence>
<dbReference type="PANTHER" id="PTHR10159:SF519">
    <property type="entry name" value="DUAL SPECIFICITY PROTEIN PHOSPHATASE MPK3"/>
    <property type="match status" value="1"/>
</dbReference>
<dbReference type="Gene3D" id="3.90.190.10">
    <property type="entry name" value="Protein tyrosine phosphatase superfamily"/>
    <property type="match status" value="1"/>
</dbReference>
<evidence type="ECO:0000256" key="3">
    <source>
        <dbReference type="ARBA" id="ARBA00022801"/>
    </source>
</evidence>
<organism evidence="7 8">
    <name type="scientific">Phialocephala subalpina</name>
    <dbReference type="NCBI Taxonomy" id="576137"/>
    <lineage>
        <taxon>Eukaryota</taxon>
        <taxon>Fungi</taxon>
        <taxon>Dikarya</taxon>
        <taxon>Ascomycota</taxon>
        <taxon>Pezizomycotina</taxon>
        <taxon>Leotiomycetes</taxon>
        <taxon>Helotiales</taxon>
        <taxon>Mollisiaceae</taxon>
        <taxon>Phialocephala</taxon>
        <taxon>Phialocephala fortinii species complex</taxon>
    </lineage>
</organism>
<evidence type="ECO:0000256" key="2">
    <source>
        <dbReference type="ARBA" id="ARBA00013064"/>
    </source>
</evidence>
<dbReference type="SMART" id="SM00195">
    <property type="entry name" value="DSPc"/>
    <property type="match status" value="1"/>
</dbReference>
<dbReference type="InterPro" id="IPR020422">
    <property type="entry name" value="TYR_PHOSPHATASE_DUAL_dom"/>
</dbReference>
<accession>A0A1L7XLE2</accession>
<evidence type="ECO:0000313" key="7">
    <source>
        <dbReference type="EMBL" id="CZR65859.1"/>
    </source>
</evidence>
<dbReference type="GO" id="GO:0043409">
    <property type="term" value="P:negative regulation of MAPK cascade"/>
    <property type="evidence" value="ECO:0007669"/>
    <property type="project" value="TreeGrafter"/>
</dbReference>
<dbReference type="Proteomes" id="UP000184330">
    <property type="component" value="Unassembled WGS sequence"/>
</dbReference>
<dbReference type="PANTHER" id="PTHR10159">
    <property type="entry name" value="DUAL SPECIFICITY PROTEIN PHOSPHATASE"/>
    <property type="match status" value="1"/>
</dbReference>
<gene>
    <name evidence="7" type="ORF">PAC_15759</name>
</gene>
<dbReference type="GO" id="GO:0005737">
    <property type="term" value="C:cytoplasm"/>
    <property type="evidence" value="ECO:0007669"/>
    <property type="project" value="TreeGrafter"/>
</dbReference>
<dbReference type="InterPro" id="IPR000387">
    <property type="entry name" value="Tyr_Pase_dom"/>
</dbReference>
<evidence type="ECO:0000256" key="1">
    <source>
        <dbReference type="ARBA" id="ARBA00008601"/>
    </source>
</evidence>
<dbReference type="GO" id="GO:0004725">
    <property type="term" value="F:protein tyrosine phosphatase activity"/>
    <property type="evidence" value="ECO:0007669"/>
    <property type="project" value="UniProtKB-EC"/>
</dbReference>
<keyword evidence="4" id="KW-0904">Protein phosphatase</keyword>
<dbReference type="EC" id="3.1.3.48" evidence="2"/>
<dbReference type="SUPFAM" id="SSF52799">
    <property type="entry name" value="(Phosphotyrosine protein) phosphatases II"/>
    <property type="match status" value="1"/>
</dbReference>
<reference evidence="7 8" key="1">
    <citation type="submission" date="2016-03" db="EMBL/GenBank/DDBJ databases">
        <authorList>
            <person name="Ploux O."/>
        </authorList>
    </citation>
    <scope>NUCLEOTIDE SEQUENCE [LARGE SCALE GENOMIC DNA]</scope>
    <source>
        <strain evidence="7 8">UAMH 11012</strain>
    </source>
</reference>
<keyword evidence="3" id="KW-0378">Hydrolase</keyword>
<dbReference type="PROSITE" id="PS50054">
    <property type="entry name" value="TYR_PHOSPHATASE_DUAL"/>
    <property type="match status" value="1"/>
</dbReference>
<dbReference type="OrthoDB" id="10252009at2759"/>
<evidence type="ECO:0000259" key="5">
    <source>
        <dbReference type="PROSITE" id="PS50054"/>
    </source>
</evidence>